<dbReference type="GO" id="GO:0005634">
    <property type="term" value="C:nucleus"/>
    <property type="evidence" value="ECO:0007669"/>
    <property type="project" value="TreeGrafter"/>
</dbReference>
<evidence type="ECO:0000313" key="5">
    <source>
        <dbReference type="EMBL" id="WOG97685.1"/>
    </source>
</evidence>
<gene>
    <name evidence="5" type="ORF">DCAR_0417026</name>
</gene>
<keyword evidence="1" id="KW-0805">Transcription regulation</keyword>
<feature type="region of interest" description="Disordered" evidence="4">
    <location>
        <begin position="140"/>
        <end position="176"/>
    </location>
</feature>
<dbReference type="InterPro" id="IPR045147">
    <property type="entry name" value="ARI3A/B/C"/>
</dbReference>
<dbReference type="Proteomes" id="UP000077755">
    <property type="component" value="Chromosome 4"/>
</dbReference>
<evidence type="ECO:0000256" key="3">
    <source>
        <dbReference type="ARBA" id="ARBA00023242"/>
    </source>
</evidence>
<evidence type="ECO:0000313" key="6">
    <source>
        <dbReference type="Proteomes" id="UP000077755"/>
    </source>
</evidence>
<organism evidence="5 6">
    <name type="scientific">Daucus carota subsp. sativus</name>
    <name type="common">Carrot</name>
    <dbReference type="NCBI Taxonomy" id="79200"/>
    <lineage>
        <taxon>Eukaryota</taxon>
        <taxon>Viridiplantae</taxon>
        <taxon>Streptophyta</taxon>
        <taxon>Embryophyta</taxon>
        <taxon>Tracheophyta</taxon>
        <taxon>Spermatophyta</taxon>
        <taxon>Magnoliopsida</taxon>
        <taxon>eudicotyledons</taxon>
        <taxon>Gunneridae</taxon>
        <taxon>Pentapetalae</taxon>
        <taxon>asterids</taxon>
        <taxon>campanulids</taxon>
        <taxon>Apiales</taxon>
        <taxon>Apiaceae</taxon>
        <taxon>Apioideae</taxon>
        <taxon>Scandiceae</taxon>
        <taxon>Daucinae</taxon>
        <taxon>Daucus</taxon>
        <taxon>Daucus sect. Daucus</taxon>
    </lineage>
</organism>
<name>A0AAF0WX13_DAUCS</name>
<keyword evidence="2" id="KW-0804">Transcription</keyword>
<sequence length="307" mass="34994">MHLEGQNSCIEDKKQKGIDIRTNHQILSGNSMEHLGGHGDNSGEKTDGKYTMENQKNFEKDARQRRIFDNEADQVGISRERSWCFWSECPTREEEEETGTPVDQAAFMIELENYKLKGTCPSVSYVLLEYERHKSQNIKPRLDLPSVPEPLAAGNVPNGYQTTGSGRATRDAATHAMQGWHAQHPYGYEEIAQPNIKNKRLNNMAIFLYNKRPQEVEHPVKAARTETFMQLTVPPVLILVLVLIADWVKINVRENIDFFEVYALVPGLLREEVKVKSDPKGRLVMSAVVTLHGQRFVQVPFDSYELL</sequence>
<evidence type="ECO:0000256" key="2">
    <source>
        <dbReference type="ARBA" id="ARBA00023163"/>
    </source>
</evidence>
<reference evidence="5" key="1">
    <citation type="journal article" date="2016" name="Nat. Genet.">
        <title>A high-quality carrot genome assembly provides new insights into carotenoid accumulation and asterid genome evolution.</title>
        <authorList>
            <person name="Iorizzo M."/>
            <person name="Ellison S."/>
            <person name="Senalik D."/>
            <person name="Zeng P."/>
            <person name="Satapoomin P."/>
            <person name="Huang J."/>
            <person name="Bowman M."/>
            <person name="Iovene M."/>
            <person name="Sanseverino W."/>
            <person name="Cavagnaro P."/>
            <person name="Yildiz M."/>
            <person name="Macko-Podgorni A."/>
            <person name="Moranska E."/>
            <person name="Grzebelus E."/>
            <person name="Grzebelus D."/>
            <person name="Ashrafi H."/>
            <person name="Zheng Z."/>
            <person name="Cheng S."/>
            <person name="Spooner D."/>
            <person name="Van Deynze A."/>
            <person name="Simon P."/>
        </authorList>
    </citation>
    <scope>NUCLEOTIDE SEQUENCE</scope>
    <source>
        <tissue evidence="5">Leaf</tissue>
    </source>
</reference>
<evidence type="ECO:0000256" key="4">
    <source>
        <dbReference type="SAM" id="MobiDB-lite"/>
    </source>
</evidence>
<protein>
    <submittedName>
        <fullName evidence="5">Uncharacterized protein</fullName>
    </submittedName>
</protein>
<dbReference type="PANTHER" id="PTHR15348:SF17">
    <property type="entry name" value="AT-RICH INTERACTIVE DOMAIN-CONTAINING PROTEIN 5"/>
    <property type="match status" value="1"/>
</dbReference>
<dbReference type="AlphaFoldDB" id="A0AAF0WX13"/>
<proteinExistence type="predicted"/>
<evidence type="ECO:0000256" key="1">
    <source>
        <dbReference type="ARBA" id="ARBA00023015"/>
    </source>
</evidence>
<reference evidence="5" key="2">
    <citation type="submission" date="2022-03" db="EMBL/GenBank/DDBJ databases">
        <title>Draft title - Genomic analysis of global carrot germplasm unveils the trajectory of domestication and the origin of high carotenoid orange carrot.</title>
        <authorList>
            <person name="Iorizzo M."/>
            <person name="Ellison S."/>
            <person name="Senalik D."/>
            <person name="Macko-Podgorni A."/>
            <person name="Grzebelus D."/>
            <person name="Bostan H."/>
            <person name="Rolling W."/>
            <person name="Curaba J."/>
            <person name="Simon P."/>
        </authorList>
    </citation>
    <scope>NUCLEOTIDE SEQUENCE</scope>
    <source>
        <tissue evidence="5">Leaf</tissue>
    </source>
</reference>
<accession>A0AAF0WX13</accession>
<dbReference type="EMBL" id="CP093346">
    <property type="protein sequence ID" value="WOG97685.1"/>
    <property type="molecule type" value="Genomic_DNA"/>
</dbReference>
<keyword evidence="3" id="KW-0539">Nucleus</keyword>
<dbReference type="GO" id="GO:0006357">
    <property type="term" value="P:regulation of transcription by RNA polymerase II"/>
    <property type="evidence" value="ECO:0007669"/>
    <property type="project" value="InterPro"/>
</dbReference>
<dbReference type="PANTHER" id="PTHR15348">
    <property type="entry name" value="AT-RICH INTERACTIVE DOMAIN-CONTAINING PROTEIN ARID DOMAIN- CONTAINING PROTEIN DEAD RINGER PROTEIN B-CELL REGULATOR OF IGH TRANSCRIPTION BRIGHT"/>
    <property type="match status" value="1"/>
</dbReference>
<dbReference type="GO" id="GO:0003677">
    <property type="term" value="F:DNA binding"/>
    <property type="evidence" value="ECO:0007669"/>
    <property type="project" value="TreeGrafter"/>
</dbReference>
<keyword evidence="6" id="KW-1185">Reference proteome</keyword>